<keyword evidence="3" id="KW-1185">Reference proteome</keyword>
<reference evidence="2 3" key="1">
    <citation type="submission" date="2019-12" db="EMBL/GenBank/DDBJ databases">
        <title>Streptomyces sp. strain T44 isolated from rhizosphere soil of Broussonetia papyrifera.</title>
        <authorList>
            <person name="Mo P."/>
        </authorList>
    </citation>
    <scope>NUCLEOTIDE SEQUENCE [LARGE SCALE GENOMIC DNA]</scope>
    <source>
        <strain evidence="2 3">T44</strain>
    </source>
</reference>
<accession>A0A6I6NPH1</accession>
<dbReference type="Proteomes" id="UP000436138">
    <property type="component" value="Chromosome"/>
</dbReference>
<organism evidence="2 3">
    <name type="scientific">Streptomyces broussonetiae</name>
    <dbReference type="NCBI Taxonomy" id="2686304"/>
    <lineage>
        <taxon>Bacteria</taxon>
        <taxon>Bacillati</taxon>
        <taxon>Actinomycetota</taxon>
        <taxon>Actinomycetes</taxon>
        <taxon>Kitasatosporales</taxon>
        <taxon>Streptomycetaceae</taxon>
        <taxon>Streptomyces</taxon>
    </lineage>
</organism>
<dbReference type="EMBL" id="CP047020">
    <property type="protein sequence ID" value="QHA09927.1"/>
    <property type="molecule type" value="Genomic_DNA"/>
</dbReference>
<dbReference type="AlphaFoldDB" id="A0A6I6NPH1"/>
<protein>
    <submittedName>
        <fullName evidence="2">Uncharacterized protein</fullName>
    </submittedName>
</protein>
<name>A0A6I6NPH1_9ACTN</name>
<feature type="region of interest" description="Disordered" evidence="1">
    <location>
        <begin position="131"/>
        <end position="155"/>
    </location>
</feature>
<evidence type="ECO:0000256" key="1">
    <source>
        <dbReference type="SAM" id="MobiDB-lite"/>
    </source>
</evidence>
<proteinExistence type="predicted"/>
<gene>
    <name evidence="2" type="ORF">GQF42_31235</name>
</gene>
<feature type="compositionally biased region" description="Gly residues" evidence="1">
    <location>
        <begin position="136"/>
        <end position="155"/>
    </location>
</feature>
<dbReference type="KEGG" id="sbro:GQF42_31235"/>
<sequence>MYGETGRNMSGGESAANLKVSADALTKFVNTVDSVLLDLEKSAGNPTRVGEQTIRHTSLRSGSAGFHEADALYGTFNEVHQALTNLSKTLHLQIEAIGIAVKGANGTFNDLEEDQRRRFYEIEWEIKQLDSQGDKNVGGGKQGDTNTGGGEKGGI</sequence>
<evidence type="ECO:0000313" key="3">
    <source>
        <dbReference type="Proteomes" id="UP000436138"/>
    </source>
</evidence>
<evidence type="ECO:0000313" key="2">
    <source>
        <dbReference type="EMBL" id="QHA09927.1"/>
    </source>
</evidence>